<keyword evidence="3" id="KW-1185">Reference proteome</keyword>
<evidence type="ECO:0008006" key="4">
    <source>
        <dbReference type="Google" id="ProtNLM"/>
    </source>
</evidence>
<comment type="caution">
    <text evidence="2">The sequence shown here is derived from an EMBL/GenBank/DDBJ whole genome shotgun (WGS) entry which is preliminary data.</text>
</comment>
<sequence>MLFVLLILLADSLEIISPLDSLYVLAKKEYMPITLDNYFIGDELSYSISPNLTEVILKQSNVQYDSTRTHNLLLVPQNKVAKMNAIFQGSIFCPYCFVFANGTNFAMISINDTDVKKNHIDFTNDITSFIVVQITNIISVVYVVTTGGSSKINEMFYIEFAYIFDTNISEVTTTDTFKKLVGSSLRFSEGVITDTLLATGSYEDIDYVIIFNITKYSSPKILGEYAVQMLASEPVLTATYCNTHFIYIPKDNKIVKIEINDQSEIKISNTLYLETKDKEVTSLNLQYSPNLYRIYLILGMTDEFIILTMDFKQVFFKYLGKNQGSIYSYPNIYNNVLLLKKDSGYNIKVTASDFAFHVFGGIDVNITDSNFSWAVFNESDDGFSFIYTNGENVVINSIILNNAMLNLSSTSEDRVYNFSIIDSLSNEKYEQTITVIQPKEIGNIYTLNISRTNPIVVFNNFTAELTLNLYDYFYGYYLEVSNVSVSFSSDFFDYSVRYISNLNRSVTLSFNNTKLWFTDIVSDNKSTYFYNSSDISILEGSQLIPKVSLNVNLTKIISCPGYFIVNYTQKENNKIVITPLLDDIHFIYAIEKFCSVLQCSAGYIICDNEEVLLVYKVEGTRLLIELYNISLSSNQSFSSFYLSNNDLLCIIQNKVNFTLYSLNTIKSTALNIVSKTLSKPAVNIFAGLNNFFIVYEDNNMEIYDGKGFYLKNITVPIYEKLYYVNNFIVFISGKFLTIYNSTGFVASILIAQDFIINHTISNAFYNDNMGLIIHVVANSDVITFNVPLDYSSASFEFNMNNFSSIDNMFYYANITISANNTNSKCETIIPITLYTNGQTIYKNLEVINNIQSNLLDLPCKSSNQISLENMFLGQDLIVSVEGDKIFSFNQRITKKTLNETFNMSITAFVTVEDFDVYLIATEGVVGVYSKSFDKIDTYNLEDKNTITICADFSVVLEDDFFIFSAACNMQIVFDLNTNESIIPISSMFFFRYENEKIYIISHFFLMFSVDSIWGLGKIGGEFLIMTLDFYNETTNGYYCNHLQLMLGTAKKDSVSESKLLYISPNDIFMNYYYFIDFEGVYDPIFDVYYLYLLDIYSGIKVLNFSNTPDSHYNLITTIPLENGRSLMRCGLELYVALQNATILKYKLQNWDNPQLIGKVFPYRDLYTVFPGALKCSEYNYAAYLLTLMQDDNGNAVIHVIDNKAQELSSIISDIETFSSAVRTYAYFYNSTTILVLTPTKV</sequence>
<accession>A0A1R2AQI8</accession>
<dbReference type="AlphaFoldDB" id="A0A1R2AQI8"/>
<proteinExistence type="predicted"/>
<protein>
    <recommendedName>
        <fullName evidence="4">Cleavage/polyadenylation specificity factor A subunit C-terminal domain-containing protein</fullName>
    </recommendedName>
</protein>
<dbReference type="EMBL" id="MPUH01001635">
    <property type="protein sequence ID" value="OMJ66781.1"/>
    <property type="molecule type" value="Genomic_DNA"/>
</dbReference>
<evidence type="ECO:0000256" key="1">
    <source>
        <dbReference type="SAM" id="SignalP"/>
    </source>
</evidence>
<dbReference type="Proteomes" id="UP000187209">
    <property type="component" value="Unassembled WGS sequence"/>
</dbReference>
<evidence type="ECO:0000313" key="2">
    <source>
        <dbReference type="EMBL" id="OMJ66781.1"/>
    </source>
</evidence>
<reference evidence="2 3" key="1">
    <citation type="submission" date="2016-11" db="EMBL/GenBank/DDBJ databases">
        <title>The macronuclear genome of Stentor coeruleus: a giant cell with tiny introns.</title>
        <authorList>
            <person name="Slabodnick M."/>
            <person name="Ruby J.G."/>
            <person name="Reiff S.B."/>
            <person name="Swart E.C."/>
            <person name="Gosai S."/>
            <person name="Prabakaran S."/>
            <person name="Witkowska E."/>
            <person name="Larue G.E."/>
            <person name="Fisher S."/>
            <person name="Freeman R.M."/>
            <person name="Gunawardena J."/>
            <person name="Chu W."/>
            <person name="Stover N.A."/>
            <person name="Gregory B.D."/>
            <person name="Nowacki M."/>
            <person name="Derisi J."/>
            <person name="Roy S.W."/>
            <person name="Marshall W.F."/>
            <person name="Sood P."/>
        </authorList>
    </citation>
    <scope>NUCLEOTIDE SEQUENCE [LARGE SCALE GENOMIC DNA]</scope>
    <source>
        <strain evidence="2">WM001</strain>
    </source>
</reference>
<organism evidence="2 3">
    <name type="scientific">Stentor coeruleus</name>
    <dbReference type="NCBI Taxonomy" id="5963"/>
    <lineage>
        <taxon>Eukaryota</taxon>
        <taxon>Sar</taxon>
        <taxon>Alveolata</taxon>
        <taxon>Ciliophora</taxon>
        <taxon>Postciliodesmatophora</taxon>
        <taxon>Heterotrichea</taxon>
        <taxon>Heterotrichida</taxon>
        <taxon>Stentoridae</taxon>
        <taxon>Stentor</taxon>
    </lineage>
</organism>
<evidence type="ECO:0000313" key="3">
    <source>
        <dbReference type="Proteomes" id="UP000187209"/>
    </source>
</evidence>
<gene>
    <name evidence="2" type="ORF">SteCoe_36261</name>
</gene>
<feature type="signal peptide" evidence="1">
    <location>
        <begin position="1"/>
        <end position="21"/>
    </location>
</feature>
<keyword evidence="1" id="KW-0732">Signal</keyword>
<feature type="chain" id="PRO_5012525984" description="Cleavage/polyadenylation specificity factor A subunit C-terminal domain-containing protein" evidence="1">
    <location>
        <begin position="22"/>
        <end position="1241"/>
    </location>
</feature>
<name>A0A1R2AQI8_9CILI</name>